<evidence type="ECO:0000256" key="2">
    <source>
        <dbReference type="ARBA" id="ARBA00023242"/>
    </source>
</evidence>
<keyword evidence="6" id="KW-0413">Isomerase</keyword>
<feature type="region of interest" description="Disordered" evidence="4">
    <location>
        <begin position="1361"/>
        <end position="1383"/>
    </location>
</feature>
<dbReference type="GO" id="GO:0031298">
    <property type="term" value="C:replication fork protection complex"/>
    <property type="evidence" value="ECO:0007669"/>
    <property type="project" value="TreeGrafter"/>
</dbReference>
<reference evidence="6 7" key="1">
    <citation type="submission" date="2017-12" db="EMBL/GenBank/DDBJ databases">
        <title>Sequencing, de novo assembly and annotation of complete genome of a new Thraustochytrid species, strain FCC1311.</title>
        <authorList>
            <person name="Sedici K."/>
            <person name="Godart F."/>
            <person name="Aiese Cigliano R."/>
            <person name="Sanseverino W."/>
            <person name="Barakat M."/>
            <person name="Ortet P."/>
            <person name="Marechal E."/>
            <person name="Cagnac O."/>
            <person name="Amato A."/>
        </authorList>
    </citation>
    <scope>NUCLEOTIDE SEQUENCE [LARGE SCALE GENOMIC DNA]</scope>
</reference>
<evidence type="ECO:0000256" key="1">
    <source>
        <dbReference type="ARBA" id="ARBA00004123"/>
    </source>
</evidence>
<feature type="domain" description="Timeless N-terminal" evidence="5">
    <location>
        <begin position="691"/>
        <end position="979"/>
    </location>
</feature>
<feature type="region of interest" description="Disordered" evidence="4">
    <location>
        <begin position="622"/>
        <end position="654"/>
    </location>
</feature>
<dbReference type="GO" id="GO:0006281">
    <property type="term" value="P:DNA repair"/>
    <property type="evidence" value="ECO:0007669"/>
    <property type="project" value="TreeGrafter"/>
</dbReference>
<dbReference type="PANTHER" id="PTHR22940:SF4">
    <property type="entry name" value="PROTEIN TIMELESS HOMOLOG"/>
    <property type="match status" value="1"/>
</dbReference>
<evidence type="ECO:0000259" key="5">
    <source>
        <dbReference type="Pfam" id="PF04821"/>
    </source>
</evidence>
<feature type="compositionally biased region" description="Basic residues" evidence="4">
    <location>
        <begin position="1609"/>
        <end position="1631"/>
    </location>
</feature>
<name>A0A2R5GTW1_9STRA</name>
<feature type="compositionally biased region" description="Acidic residues" evidence="4">
    <location>
        <begin position="1364"/>
        <end position="1374"/>
    </location>
</feature>
<dbReference type="PANTHER" id="PTHR22940">
    <property type="entry name" value="TIMEOUT/TIMELESS-2"/>
    <property type="match status" value="1"/>
</dbReference>
<sequence length="1892" mass="212124">MASKMLLGRRRREIATRKEVFLDLLSWRNEFKTLMKRLDGRLGSKMLGHTHQLRERFENGFEPSLTSRDPDRVPGNGKVDEDRFLNSFANILCRSGYHLVSHAEWSYAKENSYSFSIPTRVKWKALDSKLVQNVANKLYQDPAWATSGNNAKGKVEMPKEANSALVFHRGVGMDRTTRLFYGEKMDEGIRRSALFMYQIFHRQFTKFSVAVARRLREIQKASMERSADLLGDSSSNFVAQTARVARAVQRGTLGVLDRMLRMRISQLSAPEQKKVDVAVQLPSAPVDDQAPGAHAGAAANIENVRANHPAAADISVAANPVTSMQRASSSSDAGDQSGSGPSAVKDAALEHAMAARITLAEKALNPWNFLTYMTLQEVTYKDMVVIYRIASPAEPKVIGVDTAMSFRRNQRDLVNQYANRTNIHIRQYRDVPMADIELLFPEKQVYMSVMDRLRFGVMSVIGVAVMVPVLADDFVASPAWVAGVVASSSYLLRVLSRMYMSWAYYSSLTNAFFTDNIVASGSATIGYAGLDALDQATKEASVVYLALVELHQDGFGAPASMDAIVAQCKNVFEQKYPHNMHMFDPRPALTDLEDLGLVKTTGPGYFVLVSGSDDTRALLQEKARSDADTASPDSLELLGPENVPPRPSPPAPIATPPAMHGEDKAYCMNLCTGLGAFSIDPKGRRVFVRNDETCLKSLKRLRKELNEDTRVDKNHTALLLGELRIFRNFLIPLAKSCTHERHDKFLIEAAKVAVQLTMPVGSADKKESRSKRIYHLQQFKYDLMRPGALHAFLRLVEQPIANSTQTNSAQKKEDRLIVELMLWFLRNLVAVPDMAPSQSGSLRDAHLLTLHEDFVIMLQKESVIDMVLFLGEYVGMENNRDWNFILLEIFYQIFRGAEAEDLINPASEGAGKTKTSVAADTAVSSSSSTAPTDTGGISAASAASADRLKSLHLKMRAKRVQANKTLSTRHSRFGGNIKVTGTGMGQGVVRSAFGLTGGAHSSASGALGAKTGVRTKTQRRDKDAADQLANDVHVIGNDVRATTASRRLRRVQRDLCTEVIARCYGPLFRALKQDFRREDQRVLPTDHYQFVWLAGFCMGFERRRLETQGGLEDVVWQKSPLLATMDAWTFQFLISSCEQHESNKRPRELQNCLRMLSAMVQLLETMLQEREGEDGEAGEDNADRAFCKRLRNSVFYTSFQWELVPRYMRQWDPSTSSWLNMAHMAALSASMLQIMSQMDEEHVVVRRKRRGARALVPGADGQQGGKKKTRSAAARLMGKAWSAEETMALAEAVKDIEANVGSSGVNVAAFRKTLKDDALGPIFGATRTPAMLLHRWRHMEAVMKTHSLASVDAFLEHEEANGTGEDDEDEDDEAAAQAQRDEEERMLAEHRARLLAQDNEREMQVDSIVRLFNTNGILENLSVLIDPARVPGSASEAQLHYLQDKVVPKFFGEAARFNNSPALWHVTLFSVYSRALREYSASRPNLCKTLRTIVAEFFAHASSNPLAFAEVLFWRTKGENEQMLWHYENPDDRRARIRDERRRLREEEEDRRREERRQKKLAKEKRREERRRALYNSDNDDDDEDGFESYEEDEEVEEEASTDEEGKRAIRKVTKTVRKRRRIKSAARRGRKVAENDLEASSSSSSESEMEADLDNVGFSGIVKRRKTAQNERNPLATTAWSAEERKQVMASFADLSRAFPDSVYKMLACEAALQQAGRSEDEIEALVRRLRLEDDEFEAAVRGEEPTDEESVAASAGWIEGSVRRAMLEVVNKGQEAALAWIEAVIAADSCVLIPEKAEHYAWMEMCEELLRKLGWRLQCHFWHIAPAELAVVREKLPATLAEVRKAPRAQNSLIEIDKISFDRAMAKFDMEQVRAAAAEATTSATMDLLP</sequence>
<dbReference type="InterPro" id="IPR006906">
    <property type="entry name" value="Timeless_N"/>
</dbReference>
<evidence type="ECO:0000256" key="3">
    <source>
        <dbReference type="ARBA" id="ARBA00023306"/>
    </source>
</evidence>
<feature type="compositionally biased region" description="Acidic residues" evidence="4">
    <location>
        <begin position="1578"/>
        <end position="1603"/>
    </location>
</feature>
<dbReference type="InterPro" id="IPR022227">
    <property type="entry name" value="DUF3754"/>
</dbReference>
<dbReference type="Pfam" id="PF04821">
    <property type="entry name" value="TIMELESS"/>
    <property type="match status" value="1"/>
</dbReference>
<dbReference type="GO" id="GO:0000076">
    <property type="term" value="P:DNA replication checkpoint signaling"/>
    <property type="evidence" value="ECO:0007669"/>
    <property type="project" value="TreeGrafter"/>
</dbReference>
<evidence type="ECO:0000256" key="4">
    <source>
        <dbReference type="SAM" id="MobiDB-lite"/>
    </source>
</evidence>
<dbReference type="OrthoDB" id="310853at2759"/>
<feature type="region of interest" description="Disordered" evidence="4">
    <location>
        <begin position="1545"/>
        <end position="1652"/>
    </location>
</feature>
<keyword evidence="2" id="KW-0539">Nucleus</keyword>
<dbReference type="GO" id="GO:0003677">
    <property type="term" value="F:DNA binding"/>
    <property type="evidence" value="ECO:0007669"/>
    <property type="project" value="TreeGrafter"/>
</dbReference>
<protein>
    <submittedName>
        <fullName evidence="6">Topoisomerase 1-associated factor 1</fullName>
    </submittedName>
</protein>
<dbReference type="InterPro" id="IPR044998">
    <property type="entry name" value="Timeless"/>
</dbReference>
<evidence type="ECO:0000313" key="7">
    <source>
        <dbReference type="Proteomes" id="UP000241890"/>
    </source>
</evidence>
<feature type="compositionally biased region" description="Low complexity" evidence="4">
    <location>
        <begin position="912"/>
        <end position="938"/>
    </location>
</feature>
<dbReference type="GO" id="GO:0016853">
    <property type="term" value="F:isomerase activity"/>
    <property type="evidence" value="ECO:0007669"/>
    <property type="project" value="UniProtKB-KW"/>
</dbReference>
<dbReference type="InParanoid" id="A0A2R5GTW1"/>
<feature type="region of interest" description="Disordered" evidence="4">
    <location>
        <begin position="322"/>
        <end position="343"/>
    </location>
</feature>
<comment type="subcellular location">
    <subcellularLocation>
        <location evidence="1">Nucleus</location>
    </subcellularLocation>
</comment>
<evidence type="ECO:0000313" key="6">
    <source>
        <dbReference type="EMBL" id="GBG33759.1"/>
    </source>
</evidence>
<organism evidence="6 7">
    <name type="scientific">Hondaea fermentalgiana</name>
    <dbReference type="NCBI Taxonomy" id="2315210"/>
    <lineage>
        <taxon>Eukaryota</taxon>
        <taxon>Sar</taxon>
        <taxon>Stramenopiles</taxon>
        <taxon>Bigyra</taxon>
        <taxon>Labyrinthulomycetes</taxon>
        <taxon>Thraustochytrida</taxon>
        <taxon>Thraustochytriidae</taxon>
        <taxon>Hondaea</taxon>
    </lineage>
</organism>
<feature type="compositionally biased region" description="Low complexity" evidence="4">
    <location>
        <begin position="327"/>
        <end position="343"/>
    </location>
</feature>
<feature type="compositionally biased region" description="Pro residues" evidence="4">
    <location>
        <begin position="642"/>
        <end position="654"/>
    </location>
</feature>
<dbReference type="Proteomes" id="UP000241890">
    <property type="component" value="Unassembled WGS sequence"/>
</dbReference>
<feature type="compositionally biased region" description="Basic and acidic residues" evidence="4">
    <location>
        <begin position="1545"/>
        <end position="1557"/>
    </location>
</feature>
<feature type="region of interest" description="Disordered" evidence="4">
    <location>
        <begin position="906"/>
        <end position="938"/>
    </location>
</feature>
<dbReference type="EMBL" id="BEYU01000168">
    <property type="protein sequence ID" value="GBG33759.1"/>
    <property type="molecule type" value="Genomic_DNA"/>
</dbReference>
<feature type="region of interest" description="Disordered" evidence="4">
    <location>
        <begin position="1003"/>
        <end position="1024"/>
    </location>
</feature>
<keyword evidence="7" id="KW-1185">Reference proteome</keyword>
<accession>A0A2R5GTW1</accession>
<proteinExistence type="predicted"/>
<dbReference type="Pfam" id="PF12576">
    <property type="entry name" value="DUF3754"/>
    <property type="match status" value="1"/>
</dbReference>
<gene>
    <name evidence="6" type="ORF">FCC1311_099822</name>
</gene>
<comment type="caution">
    <text evidence="6">The sequence shown here is derived from an EMBL/GenBank/DDBJ whole genome shotgun (WGS) entry which is preliminary data.</text>
</comment>
<dbReference type="GO" id="GO:0043111">
    <property type="term" value="P:replication fork arrest"/>
    <property type="evidence" value="ECO:0007669"/>
    <property type="project" value="TreeGrafter"/>
</dbReference>
<keyword evidence="3" id="KW-0131">Cell cycle</keyword>